<gene>
    <name evidence="1" type="ORF">LCGC14_1967450</name>
</gene>
<comment type="caution">
    <text evidence="1">The sequence shown here is derived from an EMBL/GenBank/DDBJ whole genome shotgun (WGS) entry which is preliminary data.</text>
</comment>
<dbReference type="AlphaFoldDB" id="A0A0F9FD30"/>
<name>A0A0F9FD30_9ZZZZ</name>
<protein>
    <submittedName>
        <fullName evidence="1">Uncharacterized protein</fullName>
    </submittedName>
</protein>
<sequence length="76" mass="8422">MGPHGNDNFEYYEEAAEHLHKHTPGSSCVPCSWARRIIRILVQQPCHAKNSRAKKRCGLANCTGCRSKMTIIAGIA</sequence>
<organism evidence="1">
    <name type="scientific">marine sediment metagenome</name>
    <dbReference type="NCBI Taxonomy" id="412755"/>
    <lineage>
        <taxon>unclassified sequences</taxon>
        <taxon>metagenomes</taxon>
        <taxon>ecological metagenomes</taxon>
    </lineage>
</organism>
<evidence type="ECO:0000313" key="1">
    <source>
        <dbReference type="EMBL" id="KKL84163.1"/>
    </source>
</evidence>
<proteinExistence type="predicted"/>
<accession>A0A0F9FD30</accession>
<reference evidence="1" key="1">
    <citation type="journal article" date="2015" name="Nature">
        <title>Complex archaea that bridge the gap between prokaryotes and eukaryotes.</title>
        <authorList>
            <person name="Spang A."/>
            <person name="Saw J.H."/>
            <person name="Jorgensen S.L."/>
            <person name="Zaremba-Niedzwiedzka K."/>
            <person name="Martijn J."/>
            <person name="Lind A.E."/>
            <person name="van Eijk R."/>
            <person name="Schleper C."/>
            <person name="Guy L."/>
            <person name="Ettema T.J."/>
        </authorList>
    </citation>
    <scope>NUCLEOTIDE SEQUENCE</scope>
</reference>
<dbReference type="EMBL" id="LAZR01021779">
    <property type="protein sequence ID" value="KKL84163.1"/>
    <property type="molecule type" value="Genomic_DNA"/>
</dbReference>